<feature type="domain" description="TonB-dependent receptor-like beta-barrel" evidence="11">
    <location>
        <begin position="303"/>
        <end position="671"/>
    </location>
</feature>
<dbReference type="PANTHER" id="PTHR30069">
    <property type="entry name" value="TONB-DEPENDENT OUTER MEMBRANE RECEPTOR"/>
    <property type="match status" value="1"/>
</dbReference>
<evidence type="ECO:0000259" key="12">
    <source>
        <dbReference type="Pfam" id="PF07715"/>
    </source>
</evidence>
<keyword evidence="3 8" id="KW-1134">Transmembrane beta strand</keyword>
<keyword evidence="2 8" id="KW-0813">Transport</keyword>
<dbReference type="PANTHER" id="PTHR30069:SF40">
    <property type="entry name" value="TONB-DEPENDENT RECEPTOR NMB0964-RELATED"/>
    <property type="match status" value="1"/>
</dbReference>
<dbReference type="InterPro" id="IPR037066">
    <property type="entry name" value="Plug_dom_sf"/>
</dbReference>
<dbReference type="Pfam" id="PF00593">
    <property type="entry name" value="TonB_dep_Rec_b-barrel"/>
    <property type="match status" value="1"/>
</dbReference>
<sequence>MNTFARAAWARSRPLAKALATRSPSLLSLLAASFPFAALADTGEAQGDAAIPEVIVTASPLGRTADELVQPVSVISGEELERKIRGNIGATLESEPGVASTDFGAGAGRPVIRGLAGPRVEMLENGMSAMDVSDLSPDHNVTIAPAQARQIEILKGPATLLYGNSASGGVVNVDNGRLPLAVEEGLHGAIDSVYGSNGNEGSSSAELNYGQGPHMLHTDFGWREAEDYHIPGYAGVDGSGSHEKLNNSQLRAYSGAGSYSYIDQGNVLNIAGSRFVTQYGLPVEESAFILMHQTRFDLQGILNKPLPGIDSLRLRAGSSNYNHTEFEAAHEPGTVFHNLQYQARLEAVHEPLAGMRGVFGLHGNWRNFEAQGEEAYVPPVISRQLGVFVIEEKPYSLGKLEFGARVERDTNSPQGNYLSRSFTPVSASAGSIFNLGEDSHLKLYATHAERSPVPEELYAFGPHGATATFERGNVDADKEISNGAELGFDHHQGRWTFNGSVYYTRFKNYLYLAEVDQGLNADGSGTGGSDGIADRVDGDGTFNPAGEDLLVDYRQADAKLYGFEAQLNYALIAQGPLRLNTHLLADAVRAELSGGQNLPRIPPLRYGVGLDGSWRSITASSEYQRVNRQNDTAALETPTAGYKLLTADLSWNFFNAADGAKASAYLRGTNLLNDDIRRATSFIKDAVPAPGRSVYVGIRLTI</sequence>
<dbReference type="InterPro" id="IPR036942">
    <property type="entry name" value="Beta-barrel_TonB_sf"/>
</dbReference>
<reference evidence="13 14" key="1">
    <citation type="submission" date="2016-10" db="EMBL/GenBank/DDBJ databases">
        <authorList>
            <person name="de Groot N.N."/>
        </authorList>
    </citation>
    <scope>NUCLEOTIDE SEQUENCE [LARGE SCALE GENOMIC DNA]</scope>
    <source>
        <strain evidence="13 14">DSM 25927</strain>
    </source>
</reference>
<keyword evidence="4 8" id="KW-0812">Transmembrane</keyword>
<keyword evidence="6 8" id="KW-0472">Membrane</keyword>
<dbReference type="RefSeq" id="WP_093282049.1">
    <property type="nucleotide sequence ID" value="NZ_FOFS01000002.1"/>
</dbReference>
<dbReference type="Pfam" id="PF07715">
    <property type="entry name" value="Plug"/>
    <property type="match status" value="1"/>
</dbReference>
<evidence type="ECO:0000256" key="6">
    <source>
        <dbReference type="ARBA" id="ARBA00023136"/>
    </source>
</evidence>
<dbReference type="EMBL" id="FOFS01000002">
    <property type="protein sequence ID" value="SEP90129.1"/>
    <property type="molecule type" value="Genomic_DNA"/>
</dbReference>
<keyword evidence="7 8" id="KW-0998">Cell outer membrane</keyword>
<organism evidence="13 14">
    <name type="scientific">Solimonas aquatica</name>
    <dbReference type="NCBI Taxonomy" id="489703"/>
    <lineage>
        <taxon>Bacteria</taxon>
        <taxon>Pseudomonadati</taxon>
        <taxon>Pseudomonadota</taxon>
        <taxon>Gammaproteobacteria</taxon>
        <taxon>Nevskiales</taxon>
        <taxon>Nevskiaceae</taxon>
        <taxon>Solimonas</taxon>
    </lineage>
</organism>
<feature type="chain" id="PRO_5011749401" evidence="10">
    <location>
        <begin position="41"/>
        <end position="702"/>
    </location>
</feature>
<evidence type="ECO:0000256" key="9">
    <source>
        <dbReference type="RuleBase" id="RU003357"/>
    </source>
</evidence>
<dbReference type="SUPFAM" id="SSF56935">
    <property type="entry name" value="Porins"/>
    <property type="match status" value="1"/>
</dbReference>
<evidence type="ECO:0000256" key="8">
    <source>
        <dbReference type="PROSITE-ProRule" id="PRU01360"/>
    </source>
</evidence>
<evidence type="ECO:0000256" key="7">
    <source>
        <dbReference type="ARBA" id="ARBA00023237"/>
    </source>
</evidence>
<dbReference type="OrthoDB" id="9795928at2"/>
<dbReference type="GO" id="GO:0044718">
    <property type="term" value="P:siderophore transmembrane transport"/>
    <property type="evidence" value="ECO:0007669"/>
    <property type="project" value="TreeGrafter"/>
</dbReference>
<protein>
    <submittedName>
        <fullName evidence="13">Iron complex outermembrane recepter protein</fullName>
    </submittedName>
</protein>
<dbReference type="PROSITE" id="PS52016">
    <property type="entry name" value="TONB_DEPENDENT_REC_3"/>
    <property type="match status" value="1"/>
</dbReference>
<feature type="domain" description="TonB-dependent receptor plug" evidence="12">
    <location>
        <begin position="67"/>
        <end position="170"/>
    </location>
</feature>
<dbReference type="GO" id="GO:0015344">
    <property type="term" value="F:siderophore uptake transmembrane transporter activity"/>
    <property type="evidence" value="ECO:0007669"/>
    <property type="project" value="TreeGrafter"/>
</dbReference>
<dbReference type="GO" id="GO:0009279">
    <property type="term" value="C:cell outer membrane"/>
    <property type="evidence" value="ECO:0007669"/>
    <property type="project" value="UniProtKB-SubCell"/>
</dbReference>
<evidence type="ECO:0000313" key="14">
    <source>
        <dbReference type="Proteomes" id="UP000199233"/>
    </source>
</evidence>
<dbReference type="STRING" id="489703.SAMN04488038_102150"/>
<feature type="signal peptide" evidence="10">
    <location>
        <begin position="1"/>
        <end position="40"/>
    </location>
</feature>
<dbReference type="InterPro" id="IPR039426">
    <property type="entry name" value="TonB-dep_rcpt-like"/>
</dbReference>
<evidence type="ECO:0000256" key="3">
    <source>
        <dbReference type="ARBA" id="ARBA00022452"/>
    </source>
</evidence>
<dbReference type="InterPro" id="IPR000531">
    <property type="entry name" value="Beta-barrel_TonB"/>
</dbReference>
<dbReference type="AlphaFoldDB" id="A0A1H9BMM0"/>
<gene>
    <name evidence="13" type="ORF">SAMN04488038_102150</name>
</gene>
<comment type="similarity">
    <text evidence="8 9">Belongs to the TonB-dependent receptor family.</text>
</comment>
<accession>A0A1H9BMM0</accession>
<evidence type="ECO:0000256" key="1">
    <source>
        <dbReference type="ARBA" id="ARBA00004571"/>
    </source>
</evidence>
<evidence type="ECO:0000256" key="2">
    <source>
        <dbReference type="ARBA" id="ARBA00022448"/>
    </source>
</evidence>
<dbReference type="Gene3D" id="2.170.130.10">
    <property type="entry name" value="TonB-dependent receptor, plug domain"/>
    <property type="match status" value="1"/>
</dbReference>
<evidence type="ECO:0000256" key="5">
    <source>
        <dbReference type="ARBA" id="ARBA00023077"/>
    </source>
</evidence>
<comment type="subcellular location">
    <subcellularLocation>
        <location evidence="1 8">Cell outer membrane</location>
        <topology evidence="1 8">Multi-pass membrane protein</topology>
    </subcellularLocation>
</comment>
<keyword evidence="14" id="KW-1185">Reference proteome</keyword>
<evidence type="ECO:0000256" key="10">
    <source>
        <dbReference type="SAM" id="SignalP"/>
    </source>
</evidence>
<evidence type="ECO:0000313" key="13">
    <source>
        <dbReference type="EMBL" id="SEP90129.1"/>
    </source>
</evidence>
<dbReference type="Proteomes" id="UP000199233">
    <property type="component" value="Unassembled WGS sequence"/>
</dbReference>
<keyword evidence="5 9" id="KW-0798">TonB box</keyword>
<dbReference type="Gene3D" id="2.40.170.20">
    <property type="entry name" value="TonB-dependent receptor, beta-barrel domain"/>
    <property type="match status" value="1"/>
</dbReference>
<dbReference type="InterPro" id="IPR012910">
    <property type="entry name" value="Plug_dom"/>
</dbReference>
<proteinExistence type="inferred from homology"/>
<keyword evidence="10" id="KW-0732">Signal</keyword>
<name>A0A1H9BMM0_9GAMM</name>
<evidence type="ECO:0000259" key="11">
    <source>
        <dbReference type="Pfam" id="PF00593"/>
    </source>
</evidence>
<evidence type="ECO:0000256" key="4">
    <source>
        <dbReference type="ARBA" id="ARBA00022692"/>
    </source>
</evidence>